<evidence type="ECO:0000313" key="4">
    <source>
        <dbReference type="Proteomes" id="UP000509383"/>
    </source>
</evidence>
<sequence>MRAMVQFTACFALGLVVSVLILGGLMFAGNFGFIDLWLITGKPVANLALMVLPESFWHALTGVIDPRNNPSVNSFLQLCVALSQGALLLAAGFFRLWYRHRDEEEDSRDAR</sequence>
<keyword evidence="1" id="KW-0812">Transmembrane</keyword>
<keyword evidence="1" id="KW-1133">Transmembrane helix</keyword>
<reference evidence="2 4" key="1">
    <citation type="submission" date="2020-05" db="EMBL/GenBank/DDBJ databases">
        <title>Characterization of novel class B3 metallo-beta-lactamase from novel Pseudomonas species.</title>
        <authorList>
            <person name="Yamada K."/>
            <person name="Aoki K."/>
            <person name="Ishii Y."/>
        </authorList>
    </citation>
    <scope>NUCLEOTIDE SEQUENCE [LARGE SCALE GENOMIC DNA]</scope>
    <source>
        <strain evidence="2 4">TUM18999</strain>
        <strain evidence="3 5">TUM20286</strain>
    </source>
</reference>
<protein>
    <submittedName>
        <fullName evidence="2">Uncharacterized protein</fullName>
    </submittedName>
</protein>
<proteinExistence type="predicted"/>
<dbReference type="EMBL" id="BQKM01000007">
    <property type="protein sequence ID" value="GJN53568.1"/>
    <property type="molecule type" value="Genomic_DNA"/>
</dbReference>
<gene>
    <name evidence="2" type="ORF">TUM18999_06570</name>
    <name evidence="3" type="ORF">TUM20286_33200</name>
</gene>
<keyword evidence="1" id="KW-0472">Membrane</keyword>
<organism evidence="2 4">
    <name type="scientific">Pseudomonas tohonis</name>
    <dbReference type="NCBI Taxonomy" id="2725477"/>
    <lineage>
        <taxon>Bacteria</taxon>
        <taxon>Pseudomonadati</taxon>
        <taxon>Pseudomonadota</taxon>
        <taxon>Gammaproteobacteria</taxon>
        <taxon>Pseudomonadales</taxon>
        <taxon>Pseudomonadaceae</taxon>
        <taxon>Pseudomonas</taxon>
    </lineage>
</organism>
<dbReference type="EMBL" id="AP023189">
    <property type="protein sequence ID" value="BCG22466.1"/>
    <property type="molecule type" value="Genomic_DNA"/>
</dbReference>
<accession>A0A6J4DZR5</accession>
<dbReference type="KEGG" id="ptw:TUM18999_06570"/>
<evidence type="ECO:0000313" key="2">
    <source>
        <dbReference type="EMBL" id="BCG22466.1"/>
    </source>
</evidence>
<feature type="transmembrane region" description="Helical" evidence="1">
    <location>
        <begin position="75"/>
        <end position="98"/>
    </location>
</feature>
<dbReference type="Proteomes" id="UP001054892">
    <property type="component" value="Unassembled WGS sequence"/>
</dbReference>
<evidence type="ECO:0000313" key="3">
    <source>
        <dbReference type="EMBL" id="GJN53568.1"/>
    </source>
</evidence>
<evidence type="ECO:0000256" key="1">
    <source>
        <dbReference type="SAM" id="Phobius"/>
    </source>
</evidence>
<dbReference type="Proteomes" id="UP000509383">
    <property type="component" value="Chromosome"/>
</dbReference>
<name>A0A6J4DZR5_9PSED</name>
<feature type="transmembrane region" description="Helical" evidence="1">
    <location>
        <begin position="7"/>
        <end position="28"/>
    </location>
</feature>
<dbReference type="AlphaFoldDB" id="A0A6J4DZR5"/>
<evidence type="ECO:0000313" key="5">
    <source>
        <dbReference type="Proteomes" id="UP001054892"/>
    </source>
</evidence>
<keyword evidence="5" id="KW-1185">Reference proteome</keyword>